<dbReference type="InterPro" id="IPR015421">
    <property type="entry name" value="PyrdxlP-dep_Trfase_major"/>
</dbReference>
<comment type="caution">
    <text evidence="2">The sequence shown here is derived from an EMBL/GenBank/DDBJ whole genome shotgun (WGS) entry which is preliminary data.</text>
</comment>
<dbReference type="InterPro" id="IPR004839">
    <property type="entry name" value="Aminotransferase_I/II_large"/>
</dbReference>
<sequence length="375" mass="42648">MKIPPFELERYFAKYEFNAPQLLCCSDCESLSVRDLLDMEPGAADALQSLWLGYTESPGHPELRDQIARLYTETRAEHILVHTGAEEAIFNFMNAVLEPDDHIIVQSPCYQSLSEVARSIGCDVTLWQAREANNWRPDPEFLRKNIRKNTRAVIVNCPHNPTGYLMAEPEFRELVRLSRQHGFLIFSDEVYRFLEYDENDRLPALCDIDERGVSLGVMSKSFGLAGLRVGWIATRNRELFKKMAAIKDYTTICNSAPGEFLATVALKHRKALVHRNLGIIGENLGILNAFFTRHEAHFRWRAPKAGPIAFPSLKGDADANIFCHQLREKAGVLLLPGSLYGDFTSNFRVGFGRINLPECVEKLDEYLGQTRKKRI</sequence>
<name>A0A401FQG9_9BACT</name>
<dbReference type="PANTHER" id="PTHR43510">
    <property type="entry name" value="AMINOTRANSFERASE FUNCTION, HYPOTHETICAL (EUROFUNG)"/>
    <property type="match status" value="1"/>
</dbReference>
<dbReference type="GO" id="GO:0008483">
    <property type="term" value="F:transaminase activity"/>
    <property type="evidence" value="ECO:0007669"/>
    <property type="project" value="UniProtKB-KW"/>
</dbReference>
<dbReference type="Gene3D" id="3.40.640.10">
    <property type="entry name" value="Type I PLP-dependent aspartate aminotransferase-like (Major domain)"/>
    <property type="match status" value="1"/>
</dbReference>
<dbReference type="Pfam" id="PF00155">
    <property type="entry name" value="Aminotran_1_2"/>
    <property type="match status" value="1"/>
</dbReference>
<reference evidence="3" key="2">
    <citation type="submission" date="2019-01" db="EMBL/GenBank/DDBJ databases">
        <title>Genome sequence of Desulfonema ishimotonii strain Tokyo 01.</title>
        <authorList>
            <person name="Fukui M."/>
        </authorList>
    </citation>
    <scope>NUCLEOTIDE SEQUENCE [LARGE SCALE GENOMIC DNA]</scope>
    <source>
        <strain evidence="3">Tokyo 01</strain>
    </source>
</reference>
<dbReference type="InterPro" id="IPR015424">
    <property type="entry name" value="PyrdxlP-dep_Trfase"/>
</dbReference>
<dbReference type="Proteomes" id="UP000288096">
    <property type="component" value="Unassembled WGS sequence"/>
</dbReference>
<protein>
    <submittedName>
        <fullName evidence="2">Aspartate aminotransferase</fullName>
    </submittedName>
</protein>
<dbReference type="SUPFAM" id="SSF53383">
    <property type="entry name" value="PLP-dependent transferases"/>
    <property type="match status" value="1"/>
</dbReference>
<evidence type="ECO:0000313" key="2">
    <source>
        <dbReference type="EMBL" id="GBC59226.1"/>
    </source>
</evidence>
<proteinExistence type="predicted"/>
<accession>A0A401FQG9</accession>
<organism evidence="2 3">
    <name type="scientific">Desulfonema ishimotonii</name>
    <dbReference type="NCBI Taxonomy" id="45657"/>
    <lineage>
        <taxon>Bacteria</taxon>
        <taxon>Pseudomonadati</taxon>
        <taxon>Thermodesulfobacteriota</taxon>
        <taxon>Desulfobacteria</taxon>
        <taxon>Desulfobacterales</taxon>
        <taxon>Desulfococcaceae</taxon>
        <taxon>Desulfonema</taxon>
    </lineage>
</organism>
<evidence type="ECO:0000259" key="1">
    <source>
        <dbReference type="Pfam" id="PF00155"/>
    </source>
</evidence>
<evidence type="ECO:0000313" key="3">
    <source>
        <dbReference type="Proteomes" id="UP000288096"/>
    </source>
</evidence>
<reference evidence="3" key="1">
    <citation type="submission" date="2017-11" db="EMBL/GenBank/DDBJ databases">
        <authorList>
            <person name="Watanabe M."/>
            <person name="Kojima H."/>
        </authorList>
    </citation>
    <scope>NUCLEOTIDE SEQUENCE [LARGE SCALE GENOMIC DNA]</scope>
    <source>
        <strain evidence="3">Tokyo 01</strain>
    </source>
</reference>
<gene>
    <name evidence="2" type="ORF">DENIS_0162</name>
</gene>
<dbReference type="CDD" id="cd00609">
    <property type="entry name" value="AAT_like"/>
    <property type="match status" value="1"/>
</dbReference>
<dbReference type="PANTHER" id="PTHR43510:SF1">
    <property type="entry name" value="AMINOTRANSFERASE FUNCTION, HYPOTHETICAL (EUROFUNG)"/>
    <property type="match status" value="1"/>
</dbReference>
<keyword evidence="2" id="KW-0808">Transferase</keyword>
<dbReference type="Gene3D" id="3.90.1150.10">
    <property type="entry name" value="Aspartate Aminotransferase, domain 1"/>
    <property type="match status" value="1"/>
</dbReference>
<dbReference type="AlphaFoldDB" id="A0A401FQG9"/>
<dbReference type="GO" id="GO:0030170">
    <property type="term" value="F:pyridoxal phosphate binding"/>
    <property type="evidence" value="ECO:0007669"/>
    <property type="project" value="InterPro"/>
</dbReference>
<dbReference type="RefSeq" id="WP_124326754.1">
    <property type="nucleotide sequence ID" value="NZ_BEXT01000001.1"/>
</dbReference>
<keyword evidence="3" id="KW-1185">Reference proteome</keyword>
<keyword evidence="2" id="KW-0032">Aminotransferase</keyword>
<dbReference type="OrthoDB" id="9804474at2"/>
<dbReference type="InterPro" id="IPR015422">
    <property type="entry name" value="PyrdxlP-dep_Trfase_small"/>
</dbReference>
<feature type="domain" description="Aminotransferase class I/classII large" evidence="1">
    <location>
        <begin position="48"/>
        <end position="351"/>
    </location>
</feature>
<dbReference type="EMBL" id="BEXT01000001">
    <property type="protein sequence ID" value="GBC59226.1"/>
    <property type="molecule type" value="Genomic_DNA"/>
</dbReference>